<evidence type="ECO:0000313" key="3">
    <source>
        <dbReference type="Proteomes" id="UP000018888"/>
    </source>
</evidence>
<dbReference type="AlphaFoldDB" id="A0A2P4QZT0"/>
<reference evidence="2 3" key="1">
    <citation type="journal article" date="2013" name="Proc. Natl. Acad. Sci. U.S.A.">
        <title>Genome of an arbuscular mycorrhizal fungus provides insight into the oldest plant symbiosis.</title>
        <authorList>
            <person name="Tisserant E."/>
            <person name="Malbreil M."/>
            <person name="Kuo A."/>
            <person name="Kohler A."/>
            <person name="Symeonidi A."/>
            <person name="Balestrini R."/>
            <person name="Charron P."/>
            <person name="Duensing N."/>
            <person name="Frei Dit Frey N."/>
            <person name="Gianinazzi-Pearson V."/>
            <person name="Gilbert L.B."/>
            <person name="Handa Y."/>
            <person name="Herr J.R."/>
            <person name="Hijri M."/>
            <person name="Koul R."/>
            <person name="Kawaguchi M."/>
            <person name="Krajinski F."/>
            <person name="Lammers P.J."/>
            <person name="Masclaux F.G."/>
            <person name="Murat C."/>
            <person name="Morin E."/>
            <person name="Ndikumana S."/>
            <person name="Pagni M."/>
            <person name="Petitpierre D."/>
            <person name="Requena N."/>
            <person name="Rosikiewicz P."/>
            <person name="Riley R."/>
            <person name="Saito K."/>
            <person name="San Clemente H."/>
            <person name="Shapiro H."/>
            <person name="van Tuinen D."/>
            <person name="Becard G."/>
            <person name="Bonfante P."/>
            <person name="Paszkowski U."/>
            <person name="Shachar-Hill Y.Y."/>
            <person name="Tuskan G.A."/>
            <person name="Young P.W."/>
            <person name="Sanders I.R."/>
            <person name="Henrissat B."/>
            <person name="Rensing S.A."/>
            <person name="Grigoriev I.V."/>
            <person name="Corradi N."/>
            <person name="Roux C."/>
            <person name="Martin F."/>
        </authorList>
    </citation>
    <scope>NUCLEOTIDE SEQUENCE [LARGE SCALE GENOMIC DNA]</scope>
    <source>
        <strain evidence="2 3">DAOM 197198</strain>
    </source>
</reference>
<feature type="region of interest" description="Disordered" evidence="1">
    <location>
        <begin position="170"/>
        <end position="190"/>
    </location>
</feature>
<reference evidence="2 3" key="2">
    <citation type="journal article" date="2018" name="New Phytol.">
        <title>High intraspecific genome diversity in the model arbuscular mycorrhizal symbiont Rhizophagus irregularis.</title>
        <authorList>
            <person name="Chen E.C.H."/>
            <person name="Morin E."/>
            <person name="Beaudet D."/>
            <person name="Noel J."/>
            <person name="Yildirir G."/>
            <person name="Ndikumana S."/>
            <person name="Charron P."/>
            <person name="St-Onge C."/>
            <person name="Giorgi J."/>
            <person name="Kruger M."/>
            <person name="Marton T."/>
            <person name="Ropars J."/>
            <person name="Grigoriev I.V."/>
            <person name="Hainaut M."/>
            <person name="Henrissat B."/>
            <person name="Roux C."/>
            <person name="Martin F."/>
            <person name="Corradi N."/>
        </authorList>
    </citation>
    <scope>NUCLEOTIDE SEQUENCE [LARGE SCALE GENOMIC DNA]</scope>
    <source>
        <strain evidence="2 3">DAOM 197198</strain>
    </source>
</reference>
<sequence>MYHSQENIDNSAHESNLTGFTNHNCNRLSQPTAETFIQPENINCNDPSCNCNYDASVMNNNNFSVAHATISLDHSTMSHSISNNNDIISPGNTNYQQSIFNDGSDNNINISPNDKYQQSMFNNTTSPPPPQFHPQYIDQNSPQTNVFPSLNSLGIVINSPQTYVIIMPNRQQDNYPNHSITDNLQTQFKQ</sequence>
<accession>A0A2P4QZT0</accession>
<proteinExistence type="predicted"/>
<dbReference type="EMBL" id="AUPC02000001">
    <property type="protein sequence ID" value="POG83160.1"/>
    <property type="molecule type" value="Genomic_DNA"/>
</dbReference>
<dbReference type="VEuPathDB" id="FungiDB:RhiirFUN_012706"/>
<name>A0A2P4QZT0_RHIID</name>
<protein>
    <submittedName>
        <fullName evidence="2">Uncharacterized protein</fullName>
    </submittedName>
</protein>
<keyword evidence="3" id="KW-1185">Reference proteome</keyword>
<evidence type="ECO:0000313" key="2">
    <source>
        <dbReference type="EMBL" id="POG83160.1"/>
    </source>
</evidence>
<comment type="caution">
    <text evidence="2">The sequence shown here is derived from an EMBL/GenBank/DDBJ whole genome shotgun (WGS) entry which is preliminary data.</text>
</comment>
<evidence type="ECO:0000256" key="1">
    <source>
        <dbReference type="SAM" id="MobiDB-lite"/>
    </source>
</evidence>
<dbReference type="Proteomes" id="UP000018888">
    <property type="component" value="Unassembled WGS sequence"/>
</dbReference>
<gene>
    <name evidence="2" type="ORF">GLOIN_2v1489934</name>
</gene>
<organism evidence="2 3">
    <name type="scientific">Rhizophagus irregularis (strain DAOM 181602 / DAOM 197198 / MUCL 43194)</name>
    <name type="common">Arbuscular mycorrhizal fungus</name>
    <name type="synonym">Glomus intraradices</name>
    <dbReference type="NCBI Taxonomy" id="747089"/>
    <lineage>
        <taxon>Eukaryota</taxon>
        <taxon>Fungi</taxon>
        <taxon>Fungi incertae sedis</taxon>
        <taxon>Mucoromycota</taxon>
        <taxon>Glomeromycotina</taxon>
        <taxon>Glomeromycetes</taxon>
        <taxon>Glomerales</taxon>
        <taxon>Glomeraceae</taxon>
        <taxon>Rhizophagus</taxon>
    </lineage>
</organism>